<dbReference type="Proteomes" id="UP000240800">
    <property type="component" value="Unassembled WGS sequence"/>
</dbReference>
<gene>
    <name evidence="8" type="ORF">C8J29_10745</name>
</gene>
<evidence type="ECO:0000313" key="8">
    <source>
        <dbReference type="EMBL" id="PTM76769.1"/>
    </source>
</evidence>
<evidence type="ECO:0000256" key="2">
    <source>
        <dbReference type="ARBA" id="ARBA00007977"/>
    </source>
</evidence>
<feature type="transmembrane region" description="Helical" evidence="7">
    <location>
        <begin position="21"/>
        <end position="39"/>
    </location>
</feature>
<comment type="similarity">
    <text evidence="2">Belongs to the UPF0324 family.</text>
</comment>
<evidence type="ECO:0000256" key="7">
    <source>
        <dbReference type="SAM" id="Phobius"/>
    </source>
</evidence>
<proteinExistence type="inferred from homology"/>
<dbReference type="PANTHER" id="PTHR30106">
    <property type="entry name" value="INNER MEMBRANE PROTEIN YEIH-RELATED"/>
    <property type="match status" value="1"/>
</dbReference>
<feature type="transmembrane region" description="Helical" evidence="7">
    <location>
        <begin position="229"/>
        <end position="247"/>
    </location>
</feature>
<dbReference type="EMBL" id="PZZW01000007">
    <property type="protein sequence ID" value="PTM76769.1"/>
    <property type="molecule type" value="Genomic_DNA"/>
</dbReference>
<sequence>MMDQSLRARQGIGGRIRLIRGLIPGLVLCATIALAAAFVSDHYGGPALLHALLLGMAFFFLSQDGRTAPGVIFAGRHVLRIGVALLAARITAGEILELGWLPILVVLFGVTLTILAGVAISRLLGLPAEFGILSGGATAICGASAAMAISAALPRDETSGRNTLFVVIAVTSLSTVAMVVYPPLVRMLGMDETQAGIFLGATIHDVAQVVGAAFMLSEETGRTATLTKLLRVAFLVPVVLTISMLLFRGAPSGRAKARAPLPGFLVAFVLIVVANSLGLLPKATQSALAEISRGCLVVAIAGLGVQTSFRKLAQVGWKPVAIVVLETLFLALLVLGIMAVAA</sequence>
<evidence type="ECO:0000256" key="3">
    <source>
        <dbReference type="ARBA" id="ARBA00022475"/>
    </source>
</evidence>
<dbReference type="InterPro" id="IPR018383">
    <property type="entry name" value="UPF0324_pro"/>
</dbReference>
<evidence type="ECO:0000256" key="5">
    <source>
        <dbReference type="ARBA" id="ARBA00022989"/>
    </source>
</evidence>
<organism evidence="8 9">
    <name type="scientific">Cereibacter johrii</name>
    <dbReference type="NCBI Taxonomy" id="445629"/>
    <lineage>
        <taxon>Bacteria</taxon>
        <taxon>Pseudomonadati</taxon>
        <taxon>Pseudomonadota</taxon>
        <taxon>Alphaproteobacteria</taxon>
        <taxon>Rhodobacterales</taxon>
        <taxon>Paracoccaceae</taxon>
        <taxon>Cereibacter</taxon>
    </lineage>
</organism>
<keyword evidence="4 7" id="KW-0812">Transmembrane</keyword>
<keyword evidence="6 7" id="KW-0472">Membrane</keyword>
<evidence type="ECO:0000256" key="1">
    <source>
        <dbReference type="ARBA" id="ARBA00004651"/>
    </source>
</evidence>
<feature type="transmembrane region" description="Helical" evidence="7">
    <location>
        <begin position="259"/>
        <end position="279"/>
    </location>
</feature>
<dbReference type="RefSeq" id="WP_235836943.1">
    <property type="nucleotide sequence ID" value="NZ_MABH01000110.1"/>
</dbReference>
<evidence type="ECO:0000256" key="4">
    <source>
        <dbReference type="ARBA" id="ARBA00022692"/>
    </source>
</evidence>
<accession>A0ABX5J5M9</accession>
<comment type="caution">
    <text evidence="8">The sequence shown here is derived from an EMBL/GenBank/DDBJ whole genome shotgun (WGS) entry which is preliminary data.</text>
</comment>
<feature type="transmembrane region" description="Helical" evidence="7">
    <location>
        <begin position="321"/>
        <end position="341"/>
    </location>
</feature>
<keyword evidence="5 7" id="KW-1133">Transmembrane helix</keyword>
<feature type="transmembrane region" description="Helical" evidence="7">
    <location>
        <begin position="132"/>
        <end position="152"/>
    </location>
</feature>
<evidence type="ECO:0000313" key="9">
    <source>
        <dbReference type="Proteomes" id="UP000240800"/>
    </source>
</evidence>
<feature type="transmembrane region" description="Helical" evidence="7">
    <location>
        <begin position="291"/>
        <end position="309"/>
    </location>
</feature>
<feature type="transmembrane region" description="Helical" evidence="7">
    <location>
        <begin position="98"/>
        <end position="120"/>
    </location>
</feature>
<keyword evidence="3" id="KW-1003">Cell membrane</keyword>
<feature type="transmembrane region" description="Helical" evidence="7">
    <location>
        <begin position="164"/>
        <end position="184"/>
    </location>
</feature>
<dbReference type="Pfam" id="PF03601">
    <property type="entry name" value="Cons_hypoth698"/>
    <property type="match status" value="1"/>
</dbReference>
<comment type="subcellular location">
    <subcellularLocation>
        <location evidence="1">Cell membrane</location>
        <topology evidence="1">Multi-pass membrane protein</topology>
    </subcellularLocation>
</comment>
<dbReference type="PANTHER" id="PTHR30106:SF2">
    <property type="entry name" value="UPF0324 INNER MEMBRANE PROTEIN YEIH"/>
    <property type="match status" value="1"/>
</dbReference>
<reference evidence="8 9" key="1">
    <citation type="submission" date="2018-04" db="EMBL/GenBank/DDBJ databases">
        <title>Genomic Encyclopedia of Type Strains, Phase III (KMG-III): the genomes of soil and plant-associated and newly described type strains.</title>
        <authorList>
            <person name="Whitman W."/>
        </authorList>
    </citation>
    <scope>NUCLEOTIDE SEQUENCE [LARGE SCALE GENOMIC DNA]</scope>
    <source>
        <strain evidence="8 9">JA192</strain>
    </source>
</reference>
<feature type="transmembrane region" description="Helical" evidence="7">
    <location>
        <begin position="45"/>
        <end position="61"/>
    </location>
</feature>
<protein>
    <submittedName>
        <fullName evidence="8">Integral membrane protein (TIGR00698 family)</fullName>
    </submittedName>
</protein>
<name>A0ABX5J5M9_9RHOB</name>
<evidence type="ECO:0000256" key="6">
    <source>
        <dbReference type="ARBA" id="ARBA00023136"/>
    </source>
</evidence>
<feature type="transmembrane region" description="Helical" evidence="7">
    <location>
        <begin position="196"/>
        <end position="217"/>
    </location>
</feature>
<keyword evidence="9" id="KW-1185">Reference proteome</keyword>